<dbReference type="Pfam" id="PF02302">
    <property type="entry name" value="PTS_IIB"/>
    <property type="match status" value="1"/>
</dbReference>
<feature type="domain" description="PTS EIIB type-2" evidence="2">
    <location>
        <begin position="1"/>
        <end position="90"/>
    </location>
</feature>
<dbReference type="EMBL" id="JAGSOJ010000002">
    <property type="protein sequence ID" value="MCM1990691.1"/>
    <property type="molecule type" value="Genomic_DNA"/>
</dbReference>
<gene>
    <name evidence="3" type="ORF">KDK92_13240</name>
</gene>
<keyword evidence="3" id="KW-0762">Sugar transport</keyword>
<evidence type="ECO:0000313" key="3">
    <source>
        <dbReference type="EMBL" id="MCM1990691.1"/>
    </source>
</evidence>
<evidence type="ECO:0000259" key="2">
    <source>
        <dbReference type="PROSITE" id="PS51099"/>
    </source>
</evidence>
<organism evidence="3 4">
    <name type="scientific">Oceanirhabdus seepicola</name>
    <dbReference type="NCBI Taxonomy" id="2828781"/>
    <lineage>
        <taxon>Bacteria</taxon>
        <taxon>Bacillati</taxon>
        <taxon>Bacillota</taxon>
        <taxon>Clostridia</taxon>
        <taxon>Eubacteriales</taxon>
        <taxon>Clostridiaceae</taxon>
        <taxon>Oceanirhabdus</taxon>
    </lineage>
</organism>
<dbReference type="GO" id="GO:0009401">
    <property type="term" value="P:phosphoenolpyruvate-dependent sugar phosphotransferase system"/>
    <property type="evidence" value="ECO:0007669"/>
    <property type="project" value="InterPro"/>
</dbReference>
<dbReference type="PROSITE" id="PS51099">
    <property type="entry name" value="PTS_EIIB_TYPE_2"/>
    <property type="match status" value="1"/>
</dbReference>
<dbReference type="CDD" id="cd05563">
    <property type="entry name" value="PTS_IIB_ascorbate"/>
    <property type="match status" value="1"/>
</dbReference>
<evidence type="ECO:0000256" key="1">
    <source>
        <dbReference type="ARBA" id="ARBA00022679"/>
    </source>
</evidence>
<protein>
    <submittedName>
        <fullName evidence="3">PTS sugar transporter subunit IIB</fullName>
    </submittedName>
</protein>
<accession>A0A9J6P2E6</accession>
<dbReference type="GO" id="GO:0008982">
    <property type="term" value="F:protein-N(PI)-phosphohistidine-sugar phosphotransferase activity"/>
    <property type="evidence" value="ECO:0007669"/>
    <property type="project" value="InterPro"/>
</dbReference>
<sequence>MKVITVCGFGLGSSMILRMSVEKVLKKHGIDGDVESCDITTASSMECDVIFTSKEFYEELGNKVKVPVFRVNNFLKGEEIEEGFKSIKII</sequence>
<proteinExistence type="predicted"/>
<keyword evidence="3" id="KW-0813">Transport</keyword>
<dbReference type="Proteomes" id="UP001056429">
    <property type="component" value="Unassembled WGS sequence"/>
</dbReference>
<reference evidence="3" key="2">
    <citation type="submission" date="2021-04" db="EMBL/GenBank/DDBJ databases">
        <authorList>
            <person name="Dong X."/>
        </authorList>
    </citation>
    <scope>NUCLEOTIDE SEQUENCE</scope>
    <source>
        <strain evidence="3">ZWT</strain>
    </source>
</reference>
<dbReference type="SUPFAM" id="SSF52794">
    <property type="entry name" value="PTS system IIB component-like"/>
    <property type="match status" value="1"/>
</dbReference>
<dbReference type="Gene3D" id="3.40.50.2300">
    <property type="match status" value="1"/>
</dbReference>
<evidence type="ECO:0000313" key="4">
    <source>
        <dbReference type="Proteomes" id="UP001056429"/>
    </source>
</evidence>
<keyword evidence="1" id="KW-0808">Transferase</keyword>
<keyword evidence="4" id="KW-1185">Reference proteome</keyword>
<name>A0A9J6P2E6_9CLOT</name>
<comment type="caution">
    <text evidence="3">The sequence shown here is derived from an EMBL/GenBank/DDBJ whole genome shotgun (WGS) entry which is preliminary data.</text>
</comment>
<reference evidence="3" key="1">
    <citation type="journal article" date="2021" name="mSystems">
        <title>Bacteria and Archaea Synergistically Convert Glycine Betaine to Biogenic Methane in the Formosa Cold Seep of the South China Sea.</title>
        <authorList>
            <person name="Li L."/>
            <person name="Zhang W."/>
            <person name="Zhang S."/>
            <person name="Song L."/>
            <person name="Sun Q."/>
            <person name="Zhang H."/>
            <person name="Xiang H."/>
            <person name="Dong X."/>
        </authorList>
    </citation>
    <scope>NUCLEOTIDE SEQUENCE</scope>
    <source>
        <strain evidence="3">ZWT</strain>
    </source>
</reference>
<dbReference type="InterPro" id="IPR003501">
    <property type="entry name" value="PTS_EIIB_2/3"/>
</dbReference>
<dbReference type="AlphaFoldDB" id="A0A9J6P2E6"/>
<dbReference type="InterPro" id="IPR036095">
    <property type="entry name" value="PTS_EIIB-like_sf"/>
</dbReference>
<dbReference type="InterPro" id="IPR013011">
    <property type="entry name" value="PTS_EIIB_2"/>
</dbReference>